<dbReference type="PATRIC" id="fig|1214242.5.peg.5679"/>
<dbReference type="EMBL" id="CP006259">
    <property type="protein sequence ID" value="AGS72353.1"/>
    <property type="molecule type" value="Genomic_DNA"/>
</dbReference>
<dbReference type="AlphaFoldDB" id="S5UYH4"/>
<dbReference type="eggNOG" id="ENOG50332CB">
    <property type="taxonomic scope" value="Bacteria"/>
</dbReference>
<dbReference type="Proteomes" id="UP000015423">
    <property type="component" value="Chromosome"/>
</dbReference>
<accession>S5UYH4</accession>
<dbReference type="STRING" id="1214242.B446_27725"/>
<dbReference type="HOGENOM" id="CLU_057517_1_0_11"/>
<sequence>MRALWPVCAGTVGSVTALTLRAWSDDRVRKVLPLLLTGLLAASACQFTGQDDAGDRAHRLNTLTAFPLNAYIPDPSSDGGKAVGKAQWILAKRCMVRLGFPGFATLATAAVESTYPVQRGVPESHGPLGDDRPYGVDDPDTAAEDGYRGRPDDGSTQPMEWSPDQYRALTGASGSGAGRRVHGQAVPDGGCLGQAGRKIHGPAHKAARIGGLTLTGFYSVPMELWYTSRQKARKDPAWKKADHAWSACMKKQGFHYPAPDKASLDTAWFGTEEASKKEKRTAAADARCKLDTDYIGTVHALEVRAQKAAIRGHRKELADTRAADRKAVERARAIVAKDEKDS</sequence>
<protein>
    <submittedName>
        <fullName evidence="2">Uncharacterized protein</fullName>
    </submittedName>
</protein>
<evidence type="ECO:0000256" key="1">
    <source>
        <dbReference type="SAM" id="MobiDB-lite"/>
    </source>
</evidence>
<dbReference type="KEGG" id="sci:B446_27725"/>
<gene>
    <name evidence="2" type="ORF">B446_27725</name>
</gene>
<organism evidence="2 3">
    <name type="scientific">Streptomyces collinus (strain DSM 40733 / Tue 365)</name>
    <dbReference type="NCBI Taxonomy" id="1214242"/>
    <lineage>
        <taxon>Bacteria</taxon>
        <taxon>Bacillati</taxon>
        <taxon>Actinomycetota</taxon>
        <taxon>Actinomycetes</taxon>
        <taxon>Kitasatosporales</taxon>
        <taxon>Streptomycetaceae</taxon>
        <taxon>Streptomyces</taxon>
    </lineage>
</organism>
<reference evidence="2 3" key="2">
    <citation type="journal article" date="2013" name="J. Biotechnol.">
        <title>Complete genome sequence of the kirromycin producer Streptomyces collinus Tu 365 consisting of a linear chromosome and two linear plasmids.</title>
        <authorList>
            <person name="Ruckert C."/>
            <person name="Szczepanowski R."/>
            <person name="Albersmeier A."/>
            <person name="Goesmann A."/>
            <person name="Iftime D."/>
            <person name="Musiol E.M."/>
            <person name="Blin K."/>
            <person name="Wohlleben W."/>
            <person name="Puhler A."/>
            <person name="Kalinowski J."/>
            <person name="Weber T."/>
        </authorList>
    </citation>
    <scope>NUCLEOTIDE SEQUENCE [LARGE SCALE GENOMIC DNA]</scope>
    <source>
        <strain evidence="3">DSM 40733 / Tue 365</strain>
    </source>
</reference>
<feature type="region of interest" description="Disordered" evidence="1">
    <location>
        <begin position="118"/>
        <end position="189"/>
    </location>
</feature>
<reference evidence="3" key="1">
    <citation type="submission" date="2012-10" db="EMBL/GenBank/DDBJ databases">
        <title>The complete genome sequence of Streptomyces collinus Tu 365.</title>
        <authorList>
            <person name="Ruckert C."/>
            <person name="Szczepanowski R."/>
            <person name="Goesmann A."/>
            <person name="Pross E.K."/>
            <person name="Musiol E.M."/>
            <person name="Blin K."/>
            <person name="Wohlleben W."/>
            <person name="Puhler A."/>
            <person name="Weber T."/>
            <person name="Kalinowski J."/>
        </authorList>
    </citation>
    <scope>NUCLEOTIDE SEQUENCE [LARGE SCALE GENOMIC DNA]</scope>
    <source>
        <strain evidence="3">DSM 40733 / Tue 365</strain>
    </source>
</reference>
<evidence type="ECO:0000313" key="3">
    <source>
        <dbReference type="Proteomes" id="UP000015423"/>
    </source>
</evidence>
<keyword evidence="3" id="KW-1185">Reference proteome</keyword>
<proteinExistence type="predicted"/>
<name>S5UYH4_STRC3</name>
<evidence type="ECO:0000313" key="2">
    <source>
        <dbReference type="EMBL" id="AGS72353.1"/>
    </source>
</evidence>